<feature type="transmembrane region" description="Helical" evidence="1">
    <location>
        <begin position="40"/>
        <end position="61"/>
    </location>
</feature>
<dbReference type="InParanoid" id="J9D6R4"/>
<gene>
    <name evidence="2" type="ORF">EDEG_02424</name>
</gene>
<evidence type="ECO:0000256" key="1">
    <source>
        <dbReference type="SAM" id="Phobius"/>
    </source>
</evidence>
<keyword evidence="1" id="KW-0472">Membrane</keyword>
<dbReference type="VEuPathDB" id="MicrosporidiaDB:EDEG_02424"/>
<protein>
    <submittedName>
        <fullName evidence="2">Uncharacterized protein</fullName>
    </submittedName>
</protein>
<dbReference type="AlphaFoldDB" id="J9D6R4"/>
<proteinExistence type="predicted"/>
<dbReference type="HOGENOM" id="CLU_2291660_0_0_1"/>
<comment type="caution">
    <text evidence="2">The sequence shown here is derived from an EMBL/GenBank/DDBJ whole genome shotgun (WGS) entry which is preliminary data.</text>
</comment>
<sequence length="101" mass="12316">MILPYLFIYFNTNNITITINPSIIIIIIHNTICLLKIFVHLYFIFFKYFLFQIELIIFLIYKKTLKILISIFLLIINYCPITKVIQYLYIKKIHFYTPRSK</sequence>
<feature type="transmembrane region" description="Helical" evidence="1">
    <location>
        <begin position="6"/>
        <end position="28"/>
    </location>
</feature>
<reference evidence="3" key="2">
    <citation type="submission" date="2015-07" db="EMBL/GenBank/DDBJ databases">
        <title>Contrasting host-pathogen interactions and genome evolution in two generalist and specialist microsporidian pathogens of mosquitoes.</title>
        <authorList>
            <consortium name="The Broad Institute Genomics Platform"/>
            <consortium name="The Broad Institute Genome Sequencing Center for Infectious Disease"/>
            <person name="Cuomo C.A."/>
            <person name="Sanscrainte N.D."/>
            <person name="Goldberg J.M."/>
            <person name="Heiman D."/>
            <person name="Young S."/>
            <person name="Zeng Q."/>
            <person name="Becnel J.J."/>
            <person name="Birren B.W."/>
        </authorList>
    </citation>
    <scope>NUCLEOTIDE SEQUENCE [LARGE SCALE GENOMIC DNA]</scope>
    <source>
        <strain evidence="3">USNM 41457</strain>
    </source>
</reference>
<evidence type="ECO:0000313" key="3">
    <source>
        <dbReference type="Proteomes" id="UP000003163"/>
    </source>
</evidence>
<reference evidence="2 3" key="1">
    <citation type="submission" date="2011-08" db="EMBL/GenBank/DDBJ databases">
        <authorList>
            <person name="Liu Z.J."/>
            <person name="Shi F.L."/>
            <person name="Lu J.Q."/>
            <person name="Li M."/>
            <person name="Wang Z.L."/>
        </authorList>
    </citation>
    <scope>NUCLEOTIDE SEQUENCE [LARGE SCALE GENOMIC DNA]</scope>
    <source>
        <strain evidence="2 3">USNM 41457</strain>
    </source>
</reference>
<dbReference type="EMBL" id="AFBI03000043">
    <property type="protein sequence ID" value="EJW03209.1"/>
    <property type="molecule type" value="Genomic_DNA"/>
</dbReference>
<organism evidence="2 3">
    <name type="scientific">Edhazardia aedis (strain USNM 41457)</name>
    <name type="common">Microsporidian parasite</name>
    <dbReference type="NCBI Taxonomy" id="1003232"/>
    <lineage>
        <taxon>Eukaryota</taxon>
        <taxon>Fungi</taxon>
        <taxon>Fungi incertae sedis</taxon>
        <taxon>Microsporidia</taxon>
        <taxon>Edhazardia</taxon>
    </lineage>
</organism>
<dbReference type="Proteomes" id="UP000003163">
    <property type="component" value="Unassembled WGS sequence"/>
</dbReference>
<name>J9D6R4_EDHAE</name>
<accession>J9D6R4</accession>
<keyword evidence="3" id="KW-1185">Reference proteome</keyword>
<evidence type="ECO:0000313" key="2">
    <source>
        <dbReference type="EMBL" id="EJW03209.1"/>
    </source>
</evidence>
<keyword evidence="1" id="KW-0812">Transmembrane</keyword>
<keyword evidence="1" id="KW-1133">Transmembrane helix</keyword>
<feature type="transmembrane region" description="Helical" evidence="1">
    <location>
        <begin position="67"/>
        <end position="90"/>
    </location>
</feature>